<feature type="region of interest" description="Disordered" evidence="1">
    <location>
        <begin position="37"/>
        <end position="84"/>
    </location>
</feature>
<protein>
    <submittedName>
        <fullName evidence="3">Uncharacterized protein</fullName>
    </submittedName>
</protein>
<feature type="compositionally biased region" description="Basic and acidic residues" evidence="1">
    <location>
        <begin position="37"/>
        <end position="78"/>
    </location>
</feature>
<evidence type="ECO:0000256" key="1">
    <source>
        <dbReference type="SAM" id="MobiDB-lite"/>
    </source>
</evidence>
<gene>
    <name evidence="3" type="ORF">GYMLUDRAFT_557157</name>
</gene>
<keyword evidence="2" id="KW-0732">Signal</keyword>
<evidence type="ECO:0000313" key="3">
    <source>
        <dbReference type="EMBL" id="KIK61831.1"/>
    </source>
</evidence>
<dbReference type="EMBL" id="KN834769">
    <property type="protein sequence ID" value="KIK61831.1"/>
    <property type="molecule type" value="Genomic_DNA"/>
</dbReference>
<feature type="signal peptide" evidence="2">
    <location>
        <begin position="1"/>
        <end position="20"/>
    </location>
</feature>
<name>A0A0D0C0X1_9AGAR</name>
<dbReference type="HOGENOM" id="CLU_2004187_0_0_1"/>
<dbReference type="AlphaFoldDB" id="A0A0D0C0X1"/>
<evidence type="ECO:0000313" key="4">
    <source>
        <dbReference type="Proteomes" id="UP000053593"/>
    </source>
</evidence>
<proteinExistence type="predicted"/>
<sequence>MRFSAATTISLLWLLTAVHGLNINRFIDSAVVARAEEGGRGGHDDHRGGHDDHGRHGHGHGHDDHGHHGYRRTEEETGKSVGSDTMTRLIFSQKEVVEETIVAIMVRGIHSKMSALLSTHVCLF</sequence>
<reference evidence="3 4" key="1">
    <citation type="submission" date="2014-04" db="EMBL/GenBank/DDBJ databases">
        <title>Evolutionary Origins and Diversification of the Mycorrhizal Mutualists.</title>
        <authorList>
            <consortium name="DOE Joint Genome Institute"/>
            <consortium name="Mycorrhizal Genomics Consortium"/>
            <person name="Kohler A."/>
            <person name="Kuo A."/>
            <person name="Nagy L.G."/>
            <person name="Floudas D."/>
            <person name="Copeland A."/>
            <person name="Barry K.W."/>
            <person name="Cichocki N."/>
            <person name="Veneault-Fourrey C."/>
            <person name="LaButti K."/>
            <person name="Lindquist E.A."/>
            <person name="Lipzen A."/>
            <person name="Lundell T."/>
            <person name="Morin E."/>
            <person name="Murat C."/>
            <person name="Riley R."/>
            <person name="Ohm R."/>
            <person name="Sun H."/>
            <person name="Tunlid A."/>
            <person name="Henrissat B."/>
            <person name="Grigoriev I.V."/>
            <person name="Hibbett D.S."/>
            <person name="Martin F."/>
        </authorList>
    </citation>
    <scope>NUCLEOTIDE SEQUENCE [LARGE SCALE GENOMIC DNA]</scope>
    <source>
        <strain evidence="3 4">FD-317 M1</strain>
    </source>
</reference>
<dbReference type="Proteomes" id="UP000053593">
    <property type="component" value="Unassembled WGS sequence"/>
</dbReference>
<accession>A0A0D0C0X1</accession>
<feature type="chain" id="PRO_5002207615" evidence="2">
    <location>
        <begin position="21"/>
        <end position="124"/>
    </location>
</feature>
<keyword evidence="4" id="KW-1185">Reference proteome</keyword>
<evidence type="ECO:0000256" key="2">
    <source>
        <dbReference type="SAM" id="SignalP"/>
    </source>
</evidence>
<organism evidence="3 4">
    <name type="scientific">Collybiopsis luxurians FD-317 M1</name>
    <dbReference type="NCBI Taxonomy" id="944289"/>
    <lineage>
        <taxon>Eukaryota</taxon>
        <taxon>Fungi</taxon>
        <taxon>Dikarya</taxon>
        <taxon>Basidiomycota</taxon>
        <taxon>Agaricomycotina</taxon>
        <taxon>Agaricomycetes</taxon>
        <taxon>Agaricomycetidae</taxon>
        <taxon>Agaricales</taxon>
        <taxon>Marasmiineae</taxon>
        <taxon>Omphalotaceae</taxon>
        <taxon>Collybiopsis</taxon>
        <taxon>Collybiopsis luxurians</taxon>
    </lineage>
</organism>